<sequence>MVIFQTGNKKLFNYGFTGWHLDLSENGVHNMKIKAGKSVVLPDGKHEGKITGVVYRDDPYEYTDIEIEENKKQLKIKYGCPSDIKVDDEGNAKTKLARLLGLFTEVKQDGEYDPEEILVGKKVSFQTLTKKTDKGEFSNVVSDSVKSME</sequence>
<comment type="caution">
    <text evidence="1">The sequence shown here is derived from an EMBL/GenBank/DDBJ whole genome shotgun (WGS) entry which is preliminary data.</text>
</comment>
<proteinExistence type="predicted"/>
<evidence type="ECO:0000313" key="1">
    <source>
        <dbReference type="EMBL" id="KKN55957.1"/>
    </source>
</evidence>
<dbReference type="AlphaFoldDB" id="A0A0F9S126"/>
<gene>
    <name evidence="1" type="ORF">LCGC14_0576990</name>
</gene>
<organism evidence="1">
    <name type="scientific">marine sediment metagenome</name>
    <dbReference type="NCBI Taxonomy" id="412755"/>
    <lineage>
        <taxon>unclassified sequences</taxon>
        <taxon>metagenomes</taxon>
        <taxon>ecological metagenomes</taxon>
    </lineage>
</organism>
<name>A0A0F9S126_9ZZZZ</name>
<accession>A0A0F9S126</accession>
<dbReference type="EMBL" id="LAZR01000864">
    <property type="protein sequence ID" value="KKN55957.1"/>
    <property type="molecule type" value="Genomic_DNA"/>
</dbReference>
<protein>
    <submittedName>
        <fullName evidence="1">Uncharacterized protein</fullName>
    </submittedName>
</protein>
<reference evidence="1" key="1">
    <citation type="journal article" date="2015" name="Nature">
        <title>Complex archaea that bridge the gap between prokaryotes and eukaryotes.</title>
        <authorList>
            <person name="Spang A."/>
            <person name="Saw J.H."/>
            <person name="Jorgensen S.L."/>
            <person name="Zaremba-Niedzwiedzka K."/>
            <person name="Martijn J."/>
            <person name="Lind A.E."/>
            <person name="van Eijk R."/>
            <person name="Schleper C."/>
            <person name="Guy L."/>
            <person name="Ettema T.J."/>
        </authorList>
    </citation>
    <scope>NUCLEOTIDE SEQUENCE</scope>
</reference>